<organism evidence="1 2">
    <name type="scientific">Lacisediminihabitans profunda</name>
    <dbReference type="NCBI Taxonomy" id="2594790"/>
    <lineage>
        <taxon>Bacteria</taxon>
        <taxon>Bacillati</taxon>
        <taxon>Actinomycetota</taxon>
        <taxon>Actinomycetes</taxon>
        <taxon>Micrococcales</taxon>
        <taxon>Microbacteriaceae</taxon>
        <taxon>Lacisediminihabitans</taxon>
    </lineage>
</organism>
<dbReference type="RefSeq" id="WP_147782300.1">
    <property type="nucleotide sequence ID" value="NZ_VRMG01000004.1"/>
</dbReference>
<dbReference type="Proteomes" id="UP000321379">
    <property type="component" value="Unassembled WGS sequence"/>
</dbReference>
<proteinExistence type="predicted"/>
<dbReference type="AlphaFoldDB" id="A0A5C8UUR8"/>
<sequence length="197" mass="21349">MDENTDSPSVTDAFDDRTIDFATFDTDVTMEDWATRYRVGDIRISPYFFFTPIETLTPTKTVGLGRTNLTLIMATIVQTDAAAPYAGFDRQATPSRNPAVSTHFAPSAYGITTVGTYVMTFTVETNGPSTFTVAGYAGSGTLSGTGAKSVNGRQTITLILKDVQPSQQVYGSIEQTAGSSWVWYSTKVSYPPLVFQL</sequence>
<reference evidence="1 2" key="1">
    <citation type="submission" date="2019-08" db="EMBL/GenBank/DDBJ databases">
        <title>Bacterial whole genome sequence for Glaciihabitans sp. CHu50b-6-2.</title>
        <authorList>
            <person name="Jin L."/>
        </authorList>
    </citation>
    <scope>NUCLEOTIDE SEQUENCE [LARGE SCALE GENOMIC DNA]</scope>
    <source>
        <strain evidence="1 2">CHu50b-6-2</strain>
    </source>
</reference>
<dbReference type="EMBL" id="VRMG01000004">
    <property type="protein sequence ID" value="TXN32051.1"/>
    <property type="molecule type" value="Genomic_DNA"/>
</dbReference>
<evidence type="ECO:0000313" key="1">
    <source>
        <dbReference type="EMBL" id="TXN32051.1"/>
    </source>
</evidence>
<name>A0A5C8UUR8_9MICO</name>
<evidence type="ECO:0000313" key="2">
    <source>
        <dbReference type="Proteomes" id="UP000321379"/>
    </source>
</evidence>
<comment type="caution">
    <text evidence="1">The sequence shown here is derived from an EMBL/GenBank/DDBJ whole genome shotgun (WGS) entry which is preliminary data.</text>
</comment>
<accession>A0A5C8UUR8</accession>
<gene>
    <name evidence="1" type="ORF">FVP33_03775</name>
</gene>
<keyword evidence="2" id="KW-1185">Reference proteome</keyword>
<protein>
    <submittedName>
        <fullName evidence="1">Uncharacterized protein</fullName>
    </submittedName>
</protein>